<evidence type="ECO:0008006" key="4">
    <source>
        <dbReference type="Google" id="ProtNLM"/>
    </source>
</evidence>
<evidence type="ECO:0000256" key="1">
    <source>
        <dbReference type="SAM" id="SignalP"/>
    </source>
</evidence>
<feature type="chain" id="PRO_5021990854" description="Lipoprotein" evidence="1">
    <location>
        <begin position="27"/>
        <end position="181"/>
    </location>
</feature>
<comment type="caution">
    <text evidence="2">The sequence shown here is derived from an EMBL/GenBank/DDBJ whole genome shotgun (WGS) entry which is preliminary data.</text>
</comment>
<dbReference type="AlphaFoldDB" id="A0A538T982"/>
<sequence>MKTKDPGTKRRAIVVASAALAFLALGCGEHKEQASVAADAGQTTAGQETPKMVAASATGATTPEAGALAEGDATALADSLPPDVTVFAPDSLVVPGSVVEITAQASPDVTAMTLTDRLGQKHGFLYDAGAKAWRVYYRIPIRTDSEQLGLSVTATNGANRWKRVWVFLKIQGAEVKESEGL</sequence>
<reference evidence="2 3" key="1">
    <citation type="journal article" date="2019" name="Nat. Microbiol.">
        <title>Mediterranean grassland soil C-N compound turnover is dependent on rainfall and depth, and is mediated by genomically divergent microorganisms.</title>
        <authorList>
            <person name="Diamond S."/>
            <person name="Andeer P.F."/>
            <person name="Li Z."/>
            <person name="Crits-Christoph A."/>
            <person name="Burstein D."/>
            <person name="Anantharaman K."/>
            <person name="Lane K.R."/>
            <person name="Thomas B.C."/>
            <person name="Pan C."/>
            <person name="Northen T.R."/>
            <person name="Banfield J.F."/>
        </authorList>
    </citation>
    <scope>NUCLEOTIDE SEQUENCE [LARGE SCALE GENOMIC DNA]</scope>
    <source>
        <strain evidence="2">WS_6</strain>
    </source>
</reference>
<protein>
    <recommendedName>
        <fullName evidence="4">Lipoprotein</fullName>
    </recommendedName>
</protein>
<organism evidence="2 3">
    <name type="scientific">Eiseniibacteriota bacterium</name>
    <dbReference type="NCBI Taxonomy" id="2212470"/>
    <lineage>
        <taxon>Bacteria</taxon>
        <taxon>Candidatus Eiseniibacteriota</taxon>
    </lineage>
</organism>
<evidence type="ECO:0000313" key="3">
    <source>
        <dbReference type="Proteomes" id="UP000316852"/>
    </source>
</evidence>
<keyword evidence="1" id="KW-0732">Signal</keyword>
<proteinExistence type="predicted"/>
<feature type="signal peptide" evidence="1">
    <location>
        <begin position="1"/>
        <end position="26"/>
    </location>
</feature>
<name>A0A538T982_UNCEI</name>
<evidence type="ECO:0000313" key="2">
    <source>
        <dbReference type="EMBL" id="TMQ60195.1"/>
    </source>
</evidence>
<dbReference type="Proteomes" id="UP000316852">
    <property type="component" value="Unassembled WGS sequence"/>
</dbReference>
<accession>A0A538T982</accession>
<dbReference type="EMBL" id="VBOW01000016">
    <property type="protein sequence ID" value="TMQ60195.1"/>
    <property type="molecule type" value="Genomic_DNA"/>
</dbReference>
<gene>
    <name evidence="2" type="ORF">E6K76_02390</name>
</gene>
<dbReference type="PROSITE" id="PS51257">
    <property type="entry name" value="PROKAR_LIPOPROTEIN"/>
    <property type="match status" value="1"/>
</dbReference>